<accession>A0ABQ4NQZ9</accession>
<gene>
    <name evidence="1" type="ORF">JANAI62_34430</name>
</gene>
<dbReference type="RefSeq" id="WP_220750314.1">
    <property type="nucleotide sequence ID" value="NZ_BPFH01000008.1"/>
</dbReference>
<proteinExistence type="predicted"/>
<evidence type="ECO:0000313" key="1">
    <source>
        <dbReference type="EMBL" id="GIT96820.1"/>
    </source>
</evidence>
<dbReference type="EMBL" id="BPFH01000008">
    <property type="protein sequence ID" value="GIT96820.1"/>
    <property type="molecule type" value="Genomic_DNA"/>
</dbReference>
<comment type="caution">
    <text evidence="1">The sequence shown here is derived from an EMBL/GenBank/DDBJ whole genome shotgun (WGS) entry which is preliminary data.</text>
</comment>
<dbReference type="Proteomes" id="UP000786693">
    <property type="component" value="Unassembled WGS sequence"/>
</dbReference>
<name>A0ABQ4NQZ9_9RHOB</name>
<protein>
    <submittedName>
        <fullName evidence="1">Uncharacterized protein</fullName>
    </submittedName>
</protein>
<keyword evidence="2" id="KW-1185">Reference proteome</keyword>
<organism evidence="1 2">
    <name type="scientific">Jannaschia pagri</name>
    <dbReference type="NCBI Taxonomy" id="2829797"/>
    <lineage>
        <taxon>Bacteria</taxon>
        <taxon>Pseudomonadati</taxon>
        <taxon>Pseudomonadota</taxon>
        <taxon>Alphaproteobacteria</taxon>
        <taxon>Rhodobacterales</taxon>
        <taxon>Roseobacteraceae</taxon>
        <taxon>Jannaschia</taxon>
    </lineage>
</organism>
<evidence type="ECO:0000313" key="2">
    <source>
        <dbReference type="Proteomes" id="UP000786693"/>
    </source>
</evidence>
<sequence length="136" mass="14242">MVSEKQTDEMAKRTRQAAAFKAKVALEALTGEQTVAGASDAVRGSPDADPPLERALCAIGSSAMASALLEGASGVFERGASGKATNEFAHKTATAYLAYRFALPPLRNHFIAQGIRVNEDLFAISALTCSPERSAV</sequence>
<reference evidence="1 2" key="1">
    <citation type="submission" date="2021-05" db="EMBL/GenBank/DDBJ databases">
        <title>Bacteria Genome sequencing.</title>
        <authorList>
            <person name="Takabe Y."/>
            <person name="Nakajima Y."/>
            <person name="Suzuki S."/>
            <person name="Shiozaki T."/>
        </authorList>
    </citation>
    <scope>NUCLEOTIDE SEQUENCE [LARGE SCALE GENOMIC DNA]</scope>
    <source>
        <strain evidence="1 2">AI_62</strain>
    </source>
</reference>